<reference evidence="2" key="1">
    <citation type="submission" date="2021-02" db="EMBL/GenBank/DDBJ databases">
        <authorList>
            <person name="Syme A R."/>
            <person name="Syme A R."/>
            <person name="Moolhuijzen P."/>
        </authorList>
    </citation>
    <scope>NUCLEOTIDE SEQUENCE</scope>
    <source>
        <strain evidence="2">W1-1</strain>
    </source>
</reference>
<accession>A0A6S6W1R7</accession>
<sequence length="576" mass="63567">MAETPSSTEKDWTNFDDLFPEPLSSHPNEEGIKPLDKHLEDYRTLRTALNTKHSTVDPSIMENAAQQEQPVGNGSYENFPDYTQDQASLQTGEHDQGVPNGTQYHEQYQDLLSHAEDYPASLVREGVASGRTYTGPTTRFTFVSTPTELSSSGLGNISGFTFVGEQDSMNHPLPGDMAPPPKPMSPPLTPRFGTVGLKRHGSMGHTHRGVMMAPSSRPMAPPPPRFIMPQPPRPMGPSPSRSAANTRYGFVNTNSTLLTATPTAQAPSTPLFYNSAAAAEAAQNARDLQWPLRTHDPSFPLTDRERVHYVQRLVTAMRDLSAARDVPSNPAFKKRWLDPQSQGHYGYPLETFELACWGILKATERLHTYGLACFSIYEKGTLDKALKEKDLSFEERVGVMCDYLRFTKGKVDSLLKGDGVETFVAAAGGKLRESKLNKAKRGGGVLQQAPQQQQQVLQQVLYRAPQQPSQQHQQPPPSNPNPNPGPSLSFQQQIFHGQAPQWYYGGLPGTMHLRPNPPVQQHLITSEDWTSIMARYSAKPSAESPSAAPSQKRTLDEAGLSDDEEGGMRDGKKRKE</sequence>
<evidence type="ECO:0000313" key="2">
    <source>
        <dbReference type="EMBL" id="CAE7032244.1"/>
    </source>
</evidence>
<gene>
    <name evidence="2" type="ORF">PTTW11_04957</name>
</gene>
<dbReference type="AlphaFoldDB" id="A0A6S6W1R7"/>
<feature type="region of interest" description="Disordered" evidence="1">
    <location>
        <begin position="464"/>
        <end position="490"/>
    </location>
</feature>
<feature type="compositionally biased region" description="Low complexity" evidence="1">
    <location>
        <begin position="537"/>
        <end position="550"/>
    </location>
</feature>
<evidence type="ECO:0000256" key="1">
    <source>
        <dbReference type="SAM" id="MobiDB-lite"/>
    </source>
</evidence>
<feature type="compositionally biased region" description="Low complexity" evidence="1">
    <location>
        <begin position="464"/>
        <end position="473"/>
    </location>
</feature>
<feature type="compositionally biased region" description="Pro residues" evidence="1">
    <location>
        <begin position="474"/>
        <end position="485"/>
    </location>
</feature>
<feature type="region of interest" description="Disordered" evidence="1">
    <location>
        <begin position="1"/>
        <end position="34"/>
    </location>
</feature>
<protein>
    <submittedName>
        <fullName evidence="2">Uncharacterized protein</fullName>
    </submittedName>
</protein>
<proteinExistence type="predicted"/>
<evidence type="ECO:0000313" key="3">
    <source>
        <dbReference type="Proteomes" id="UP000472372"/>
    </source>
</evidence>
<dbReference type="EMBL" id="HG992980">
    <property type="protein sequence ID" value="CAE7032244.1"/>
    <property type="molecule type" value="Genomic_DNA"/>
</dbReference>
<dbReference type="Proteomes" id="UP000472372">
    <property type="component" value="Chromosome 4"/>
</dbReference>
<feature type="region of interest" description="Disordered" evidence="1">
    <location>
        <begin position="536"/>
        <end position="576"/>
    </location>
</feature>
<organism evidence="2 3">
    <name type="scientific">Pyrenophora teres f. teres</name>
    <dbReference type="NCBI Taxonomy" id="97479"/>
    <lineage>
        <taxon>Eukaryota</taxon>
        <taxon>Fungi</taxon>
        <taxon>Dikarya</taxon>
        <taxon>Ascomycota</taxon>
        <taxon>Pezizomycotina</taxon>
        <taxon>Dothideomycetes</taxon>
        <taxon>Pleosporomycetidae</taxon>
        <taxon>Pleosporales</taxon>
        <taxon>Pleosporineae</taxon>
        <taxon>Pleosporaceae</taxon>
        <taxon>Pyrenophora</taxon>
    </lineage>
</organism>
<name>A0A6S6W1R7_9PLEO</name>